<dbReference type="GO" id="GO:0008615">
    <property type="term" value="P:pyridoxine biosynthetic process"/>
    <property type="evidence" value="ECO:0007669"/>
    <property type="project" value="TreeGrafter"/>
</dbReference>
<evidence type="ECO:0000313" key="10">
    <source>
        <dbReference type="EMBL" id="KAF2568304.1"/>
    </source>
</evidence>
<keyword evidence="5" id="KW-0443">Lipid metabolism</keyword>
<dbReference type="InterPro" id="IPR013830">
    <property type="entry name" value="SGNH_hydro"/>
</dbReference>
<dbReference type="InterPro" id="IPR001852">
    <property type="entry name" value="PdxS/SNZ"/>
</dbReference>
<dbReference type="InterPro" id="IPR036514">
    <property type="entry name" value="SGNH_hydro_sf"/>
</dbReference>
<dbReference type="FunFam" id="3.20.20.70:FF:000001">
    <property type="entry name" value="Pyridoxine biosynthesis protein PDX1"/>
    <property type="match status" value="1"/>
</dbReference>
<dbReference type="Gene3D" id="3.40.50.1110">
    <property type="entry name" value="SGNH hydrolase"/>
    <property type="match status" value="1"/>
</dbReference>
<dbReference type="GO" id="GO:0042823">
    <property type="term" value="P:pyridoxal phosphate biosynthetic process"/>
    <property type="evidence" value="ECO:0007669"/>
    <property type="project" value="InterPro"/>
</dbReference>
<evidence type="ECO:0000259" key="9">
    <source>
        <dbReference type="Pfam" id="PF13472"/>
    </source>
</evidence>
<keyword evidence="4" id="KW-0663">Pyridoxal phosphate</keyword>
<reference evidence="10" key="1">
    <citation type="submission" date="2019-12" db="EMBL/GenBank/DDBJ databases">
        <title>Genome sequencing and annotation of Brassica cretica.</title>
        <authorList>
            <person name="Studholme D.J."/>
            <person name="Sarris P.F."/>
        </authorList>
    </citation>
    <scope>NUCLEOTIDE SEQUENCE</scope>
    <source>
        <strain evidence="10">PFS-001/15</strain>
        <tissue evidence="10">Leaf</tissue>
    </source>
</reference>
<dbReference type="AlphaFoldDB" id="A0A8S9IEZ1"/>
<evidence type="ECO:0000256" key="6">
    <source>
        <dbReference type="PROSITE-ProRule" id="PRU00481"/>
    </source>
</evidence>
<evidence type="ECO:0008006" key="12">
    <source>
        <dbReference type="Google" id="ProtNLM"/>
    </source>
</evidence>
<accession>A0A8S9IEZ1</accession>
<dbReference type="GO" id="GO:0005829">
    <property type="term" value="C:cytosol"/>
    <property type="evidence" value="ECO:0007669"/>
    <property type="project" value="UniProtKB-ARBA"/>
</dbReference>
<dbReference type="InterPro" id="IPR011060">
    <property type="entry name" value="RibuloseP-bd_barrel"/>
</dbReference>
<name>A0A8S9IEZ1_BRACR</name>
<keyword evidence="5" id="KW-0442">Lipid degradation</keyword>
<proteinExistence type="inferred from homology"/>
<dbReference type="CDD" id="cd01838">
    <property type="entry name" value="Isoamyl_acetate_hydrolase_like"/>
    <property type="match status" value="1"/>
</dbReference>
<gene>
    <name evidence="10" type="ORF">F2Q68_00028106</name>
</gene>
<dbReference type="Pfam" id="PF01680">
    <property type="entry name" value="SOR_SNZ"/>
    <property type="match status" value="1"/>
</dbReference>
<comment type="similarity">
    <text evidence="1 6">Belongs to the PdxS/SNZ family.</text>
</comment>
<dbReference type="SUPFAM" id="SSF52266">
    <property type="entry name" value="SGNH hydrolase"/>
    <property type="match status" value="1"/>
</dbReference>
<dbReference type="InterPro" id="IPR033755">
    <property type="entry name" value="PdxS/SNZ_N"/>
</dbReference>
<evidence type="ECO:0000256" key="2">
    <source>
        <dbReference type="ARBA" id="ARBA00008668"/>
    </source>
</evidence>
<evidence type="ECO:0000256" key="7">
    <source>
        <dbReference type="SAM" id="MobiDB-lite"/>
    </source>
</evidence>
<dbReference type="GO" id="GO:0006520">
    <property type="term" value="P:amino acid metabolic process"/>
    <property type="evidence" value="ECO:0007669"/>
    <property type="project" value="TreeGrafter"/>
</dbReference>
<dbReference type="Gene3D" id="3.20.20.70">
    <property type="entry name" value="Aldolase class I"/>
    <property type="match status" value="1"/>
</dbReference>
<comment type="similarity">
    <text evidence="2">Belongs to the 'GDSL' lipolytic enzyme family.</text>
</comment>
<sequence>MAESTGVVAVYGEGSMTETKQQSPFSVKVGLAQMLRGGVIMDVVNAEQARIAEEAGACAVMALERVPADIRAQGGVARMSDPEMIKEIKQAVTIPVMAKARIGHFVEAQILESIGVDYIDESEVLTLADEDNHINKHNFKIPFVCGCRNLGEALRRIREGAAMIRTKGEAGTGNVVEAVRHVRSVMGAIRLLRGMDDDEVFAYAKKIAAPYELVMQTKQLGRLPVVQFAAGGVATPADAALMMQLGCDGVFVGSGILVDVTVNTKTLLVEYTFQSEQKRPMVGPGRPQLVLFGSSIVQYSFSDGGWGATLANIYSRTADVILRGYAGWNSRSALKVLSQVFPKDAVIQPSLVIVYFGGNDSMPPHPSGQGPHVPLSEFTENMRKIGEHLLSLSDKTRVIFLTPPPMNERQIQLVFGDAMKGRSNELCRPYAEALLSLCREINVKGIDLWSAIQQHDDWLNTCFTDGIHFTAKASEIVVKEILKVLREADWKPSLDRKSLPVEFPFDSGLPNSPRHSDLELSRNKKLEPRL</sequence>
<feature type="region of interest" description="Disordered" evidence="7">
    <location>
        <begin position="497"/>
        <end position="530"/>
    </location>
</feature>
<dbReference type="PANTHER" id="PTHR31829:SF4">
    <property type="entry name" value="PYRIDOXAL 5'-PHOSPHATE SYNTHASE SUBUNIT PDX1.1"/>
    <property type="match status" value="1"/>
</dbReference>
<keyword evidence="3" id="KW-0378">Hydrolase</keyword>
<dbReference type="NCBIfam" id="NF003215">
    <property type="entry name" value="PRK04180.1"/>
    <property type="match status" value="1"/>
</dbReference>
<evidence type="ECO:0000313" key="11">
    <source>
        <dbReference type="Proteomes" id="UP000712281"/>
    </source>
</evidence>
<dbReference type="InterPro" id="IPR013785">
    <property type="entry name" value="Aldolase_TIM"/>
</dbReference>
<evidence type="ECO:0000256" key="4">
    <source>
        <dbReference type="ARBA" id="ARBA00022898"/>
    </source>
</evidence>
<dbReference type="GO" id="GO:0016788">
    <property type="term" value="F:hydrolase activity, acting on ester bonds"/>
    <property type="evidence" value="ECO:0007669"/>
    <property type="project" value="InterPro"/>
</dbReference>
<dbReference type="GO" id="GO:0016042">
    <property type="term" value="P:lipid catabolic process"/>
    <property type="evidence" value="ECO:0007669"/>
    <property type="project" value="UniProtKB-KW"/>
</dbReference>
<dbReference type="FunFam" id="3.40.50.1110:FF:000002">
    <property type="entry name" value="isoamyl acetate-hydrolyzing esterase 1 homolog"/>
    <property type="match status" value="1"/>
</dbReference>
<dbReference type="CDD" id="cd04727">
    <property type="entry name" value="pdxS"/>
    <property type="match status" value="1"/>
</dbReference>
<protein>
    <recommendedName>
        <fullName evidence="12">PdxS/SNZ N-terminal domain-containing protein</fullName>
    </recommendedName>
</protein>
<dbReference type="EMBL" id="QGKW02001911">
    <property type="protein sequence ID" value="KAF2568304.1"/>
    <property type="molecule type" value="Genomic_DNA"/>
</dbReference>
<dbReference type="GO" id="GO:0046982">
    <property type="term" value="F:protein heterodimerization activity"/>
    <property type="evidence" value="ECO:0007669"/>
    <property type="project" value="UniProtKB-ARBA"/>
</dbReference>
<feature type="compositionally biased region" description="Basic and acidic residues" evidence="7">
    <location>
        <begin position="514"/>
        <end position="530"/>
    </location>
</feature>
<evidence type="ECO:0000256" key="3">
    <source>
        <dbReference type="ARBA" id="ARBA00022801"/>
    </source>
</evidence>
<comment type="caution">
    <text evidence="10">The sequence shown here is derived from an EMBL/GenBank/DDBJ whole genome shotgun (WGS) entry which is preliminary data.</text>
</comment>
<dbReference type="GO" id="GO:0016843">
    <property type="term" value="F:amine-lyase activity"/>
    <property type="evidence" value="ECO:0007669"/>
    <property type="project" value="TreeGrafter"/>
</dbReference>
<dbReference type="PANTHER" id="PTHR31829">
    <property type="entry name" value="PYRIDOXAL 5'-PHOSPHATE SYNTHASE SUBUNIT SNZ1-RELATED"/>
    <property type="match status" value="1"/>
</dbReference>
<dbReference type="PROSITE" id="PS51129">
    <property type="entry name" value="PDXS_SNZ_2"/>
    <property type="match status" value="1"/>
</dbReference>
<organism evidence="10 11">
    <name type="scientific">Brassica cretica</name>
    <name type="common">Mustard</name>
    <dbReference type="NCBI Taxonomy" id="69181"/>
    <lineage>
        <taxon>Eukaryota</taxon>
        <taxon>Viridiplantae</taxon>
        <taxon>Streptophyta</taxon>
        <taxon>Embryophyta</taxon>
        <taxon>Tracheophyta</taxon>
        <taxon>Spermatophyta</taxon>
        <taxon>Magnoliopsida</taxon>
        <taxon>eudicotyledons</taxon>
        <taxon>Gunneridae</taxon>
        <taxon>Pentapetalae</taxon>
        <taxon>rosids</taxon>
        <taxon>malvids</taxon>
        <taxon>Brassicales</taxon>
        <taxon>Brassicaceae</taxon>
        <taxon>Brassiceae</taxon>
        <taxon>Brassica</taxon>
    </lineage>
</organism>
<feature type="domain" description="SGNH hydrolase-type esterase" evidence="9">
    <location>
        <begin position="291"/>
        <end position="473"/>
    </location>
</feature>
<dbReference type="Pfam" id="PF13472">
    <property type="entry name" value="Lipase_GDSL_2"/>
    <property type="match status" value="1"/>
</dbReference>
<dbReference type="Proteomes" id="UP000712281">
    <property type="component" value="Unassembled WGS sequence"/>
</dbReference>
<feature type="domain" description="PdxS/SNZ N-terminal" evidence="8">
    <location>
        <begin position="25"/>
        <end position="230"/>
    </location>
</feature>
<evidence type="ECO:0000256" key="5">
    <source>
        <dbReference type="ARBA" id="ARBA00022963"/>
    </source>
</evidence>
<evidence type="ECO:0000259" key="8">
    <source>
        <dbReference type="Pfam" id="PF01680"/>
    </source>
</evidence>
<dbReference type="SUPFAM" id="SSF51366">
    <property type="entry name" value="Ribulose-phoshate binding barrel"/>
    <property type="match status" value="1"/>
</dbReference>
<dbReference type="PROSITE" id="PS01235">
    <property type="entry name" value="PDXS_SNZ_1"/>
    <property type="match status" value="1"/>
</dbReference>
<evidence type="ECO:0000256" key="1">
    <source>
        <dbReference type="ARBA" id="ARBA00007281"/>
    </source>
</evidence>